<reference evidence="1 2" key="1">
    <citation type="submission" date="2019-03" db="EMBL/GenBank/DDBJ databases">
        <title>Ramlibacter henchirensis DSM 14656, whole genome shotgun sequence.</title>
        <authorList>
            <person name="Zhang X."/>
            <person name="Feng G."/>
            <person name="Zhu H."/>
        </authorList>
    </citation>
    <scope>NUCLEOTIDE SEQUENCE [LARGE SCALE GENOMIC DNA]</scope>
    <source>
        <strain evidence="1 2">DSM 14656</strain>
    </source>
</reference>
<name>A0A4Z0BTC2_9BURK</name>
<dbReference type="EMBL" id="SMLM01000002">
    <property type="protein sequence ID" value="TFZ02547.1"/>
    <property type="molecule type" value="Genomic_DNA"/>
</dbReference>
<protein>
    <submittedName>
        <fullName evidence="1">Uncharacterized protein</fullName>
    </submittedName>
</protein>
<comment type="caution">
    <text evidence="1">The sequence shown here is derived from an EMBL/GenBank/DDBJ whole genome shotgun (WGS) entry which is preliminary data.</text>
</comment>
<gene>
    <name evidence="1" type="ORF">EZ313_14905</name>
</gene>
<evidence type="ECO:0000313" key="2">
    <source>
        <dbReference type="Proteomes" id="UP000298180"/>
    </source>
</evidence>
<proteinExistence type="predicted"/>
<evidence type="ECO:0000313" key="1">
    <source>
        <dbReference type="EMBL" id="TFZ02547.1"/>
    </source>
</evidence>
<dbReference type="AlphaFoldDB" id="A0A4Z0BTC2"/>
<organism evidence="1 2">
    <name type="scientific">Ramlibacter henchirensis</name>
    <dbReference type="NCBI Taxonomy" id="204072"/>
    <lineage>
        <taxon>Bacteria</taxon>
        <taxon>Pseudomonadati</taxon>
        <taxon>Pseudomonadota</taxon>
        <taxon>Betaproteobacteria</taxon>
        <taxon>Burkholderiales</taxon>
        <taxon>Comamonadaceae</taxon>
        <taxon>Ramlibacter</taxon>
    </lineage>
</organism>
<accession>A0A4Z0BTC2</accession>
<sequence length="75" mass="8129">MAEQARRAYLDWQKADADAREAESRLKAAWVAYDKGGPAPSESLIAQVSRARAIANDRLTMAVLALGAASRRDKA</sequence>
<dbReference type="Proteomes" id="UP000298180">
    <property type="component" value="Unassembled WGS sequence"/>
</dbReference>
<keyword evidence="2" id="KW-1185">Reference proteome</keyword>